<evidence type="ECO:0000313" key="1">
    <source>
        <dbReference type="EMBL" id="KAF2683289.1"/>
    </source>
</evidence>
<evidence type="ECO:0000313" key="2">
    <source>
        <dbReference type="Proteomes" id="UP000799291"/>
    </source>
</evidence>
<protein>
    <submittedName>
        <fullName evidence="1">Uncharacterized protein</fullName>
    </submittedName>
</protein>
<dbReference type="OrthoDB" id="10610360at2759"/>
<dbReference type="AlphaFoldDB" id="A0A6G1IZH6"/>
<proteinExistence type="predicted"/>
<accession>A0A6G1IZH6</accession>
<gene>
    <name evidence="1" type="ORF">K458DRAFT_389895</name>
</gene>
<dbReference type="EMBL" id="MU005584">
    <property type="protein sequence ID" value="KAF2683289.1"/>
    <property type="molecule type" value="Genomic_DNA"/>
</dbReference>
<dbReference type="Proteomes" id="UP000799291">
    <property type="component" value="Unassembled WGS sequence"/>
</dbReference>
<name>A0A6G1IZH6_9PLEO</name>
<reference evidence="1" key="1">
    <citation type="journal article" date="2020" name="Stud. Mycol.">
        <title>101 Dothideomycetes genomes: a test case for predicting lifestyles and emergence of pathogens.</title>
        <authorList>
            <person name="Haridas S."/>
            <person name="Albert R."/>
            <person name="Binder M."/>
            <person name="Bloem J."/>
            <person name="Labutti K."/>
            <person name="Salamov A."/>
            <person name="Andreopoulos B."/>
            <person name="Baker S."/>
            <person name="Barry K."/>
            <person name="Bills G."/>
            <person name="Bluhm B."/>
            <person name="Cannon C."/>
            <person name="Castanera R."/>
            <person name="Culley D."/>
            <person name="Daum C."/>
            <person name="Ezra D."/>
            <person name="Gonzalez J."/>
            <person name="Henrissat B."/>
            <person name="Kuo A."/>
            <person name="Liang C."/>
            <person name="Lipzen A."/>
            <person name="Lutzoni F."/>
            <person name="Magnuson J."/>
            <person name="Mondo S."/>
            <person name="Nolan M."/>
            <person name="Ohm R."/>
            <person name="Pangilinan J."/>
            <person name="Park H.-J."/>
            <person name="Ramirez L."/>
            <person name="Alfaro M."/>
            <person name="Sun H."/>
            <person name="Tritt A."/>
            <person name="Yoshinaga Y."/>
            <person name="Zwiers L.-H."/>
            <person name="Turgeon B."/>
            <person name="Goodwin S."/>
            <person name="Spatafora J."/>
            <person name="Crous P."/>
            <person name="Grigoriev I."/>
        </authorList>
    </citation>
    <scope>NUCLEOTIDE SEQUENCE</scope>
    <source>
        <strain evidence="1">CBS 122367</strain>
    </source>
</reference>
<keyword evidence="2" id="KW-1185">Reference proteome</keyword>
<organism evidence="1 2">
    <name type="scientific">Lentithecium fluviatile CBS 122367</name>
    <dbReference type="NCBI Taxonomy" id="1168545"/>
    <lineage>
        <taxon>Eukaryota</taxon>
        <taxon>Fungi</taxon>
        <taxon>Dikarya</taxon>
        <taxon>Ascomycota</taxon>
        <taxon>Pezizomycotina</taxon>
        <taxon>Dothideomycetes</taxon>
        <taxon>Pleosporomycetidae</taxon>
        <taxon>Pleosporales</taxon>
        <taxon>Massarineae</taxon>
        <taxon>Lentitheciaceae</taxon>
        <taxon>Lentithecium</taxon>
    </lineage>
</organism>
<sequence length="172" mass="19643">MASHRLKLPRLEEGHSWESDEGGKRGMLIPIRHLWMHRELDGFYESTNLTLAHFGWMLQSPHEALNYDPEYAIRNLHTVQHMEKNRADLEKYVEKYLITPWRPLGPLCRDSLMFNQISLCHGILAFSEAASTHAGSREIVGVAGQRGWAVRVVTEEIVVGLSEVDLGRADEN</sequence>